<gene>
    <name evidence="1" type="ORF">MSG28_008953</name>
</gene>
<keyword evidence="2" id="KW-1185">Reference proteome</keyword>
<sequence length="495" mass="55975">MTTSAGKPVEVRETVALNTDVFNNAFFYDLQTSVAHQKIPERVVHTKGTGAFGYFEVTNDVSKYTKAEVFNGIGKKTKVVTRFAVQLQNTGGSDIVRETDSLVIKFYTNEGNLDLLCFNFPVYLYRDPNLFTTTIHASGRNPKTNLFDRTGVFEYFGYTADSIHMLLWLLSDYGIPNGYRKMDAFPIHTYELTNKHGESYFVKFNFRTEQGIELLTSSAARTLRAIDPDYSVRDLYNAIARGDFPAWQLEMDVIAKSDLEKLDYNPFDVIRTWKNGTYHTVPIGRLVLNRNPDNFFKDVEQAAYNPGNLVPGIPGPRDLMFRARRFAYRDAQSYRLGINHNKIQVNCPIHSKLYSRDGMPAVLDNMRDAPNYYQNSFNGPAPFVDTARPKESLLIYDRNAVDLQPSADFYNTYVTTEDHRNRMAENIALGILNVPELVQNRTLGLLFLVDRDLGTRATVALATVKQARSALTPALTVVGQTPRTLGLAQNVRNAT</sequence>
<dbReference type="Proteomes" id="UP001064048">
    <property type="component" value="Chromosome 14"/>
</dbReference>
<name>A0ACC0J8Q8_CHOFU</name>
<proteinExistence type="predicted"/>
<organism evidence="1 2">
    <name type="scientific">Choristoneura fumiferana</name>
    <name type="common">Spruce budworm moth</name>
    <name type="synonym">Archips fumiferana</name>
    <dbReference type="NCBI Taxonomy" id="7141"/>
    <lineage>
        <taxon>Eukaryota</taxon>
        <taxon>Metazoa</taxon>
        <taxon>Ecdysozoa</taxon>
        <taxon>Arthropoda</taxon>
        <taxon>Hexapoda</taxon>
        <taxon>Insecta</taxon>
        <taxon>Pterygota</taxon>
        <taxon>Neoptera</taxon>
        <taxon>Endopterygota</taxon>
        <taxon>Lepidoptera</taxon>
        <taxon>Glossata</taxon>
        <taxon>Ditrysia</taxon>
        <taxon>Tortricoidea</taxon>
        <taxon>Tortricidae</taxon>
        <taxon>Tortricinae</taxon>
        <taxon>Choristoneura</taxon>
    </lineage>
</organism>
<protein>
    <submittedName>
        <fullName evidence="1">Uncharacterized protein</fullName>
    </submittedName>
</protein>
<reference evidence="1 2" key="1">
    <citation type="journal article" date="2022" name="Genome Biol. Evol.">
        <title>The Spruce Budworm Genome: Reconstructing the Evolutionary History of Antifreeze Proteins.</title>
        <authorList>
            <person name="Beliveau C."/>
            <person name="Gagne P."/>
            <person name="Picq S."/>
            <person name="Vernygora O."/>
            <person name="Keeling C.I."/>
            <person name="Pinkney K."/>
            <person name="Doucet D."/>
            <person name="Wen F."/>
            <person name="Johnston J.S."/>
            <person name="Maaroufi H."/>
            <person name="Boyle B."/>
            <person name="Laroche J."/>
            <person name="Dewar K."/>
            <person name="Juretic N."/>
            <person name="Blackburn G."/>
            <person name="Nisole A."/>
            <person name="Brunet B."/>
            <person name="Brandao M."/>
            <person name="Lumley L."/>
            <person name="Duan J."/>
            <person name="Quan G."/>
            <person name="Lucarotti C.J."/>
            <person name="Roe A.D."/>
            <person name="Sperling F.A.H."/>
            <person name="Levesque R.C."/>
            <person name="Cusson M."/>
        </authorList>
    </citation>
    <scope>NUCLEOTIDE SEQUENCE [LARGE SCALE GENOMIC DNA]</scope>
    <source>
        <strain evidence="1">Glfc:IPQL:Cfum</strain>
    </source>
</reference>
<accession>A0ACC0J8Q8</accession>
<evidence type="ECO:0000313" key="1">
    <source>
        <dbReference type="EMBL" id="KAI8420466.1"/>
    </source>
</evidence>
<dbReference type="EMBL" id="CM046114">
    <property type="protein sequence ID" value="KAI8420466.1"/>
    <property type="molecule type" value="Genomic_DNA"/>
</dbReference>
<comment type="caution">
    <text evidence="1">The sequence shown here is derived from an EMBL/GenBank/DDBJ whole genome shotgun (WGS) entry which is preliminary data.</text>
</comment>
<evidence type="ECO:0000313" key="2">
    <source>
        <dbReference type="Proteomes" id="UP001064048"/>
    </source>
</evidence>